<dbReference type="HOGENOM" id="CLU_1574607_0_0_1"/>
<dbReference type="InParanoid" id="E9I6J8"/>
<keyword evidence="2 5" id="KW-0812">Transmembrane</keyword>
<evidence type="ECO:0000256" key="4">
    <source>
        <dbReference type="ARBA" id="ARBA00023136"/>
    </source>
</evidence>
<dbReference type="PANTHER" id="PTHR11827:SF103">
    <property type="entry name" value="SODIUM CHLORIDE COTRANSPORTER 69, ISOFORM E"/>
    <property type="match status" value="1"/>
</dbReference>
<evidence type="ECO:0000259" key="6">
    <source>
        <dbReference type="Pfam" id="PF00324"/>
    </source>
</evidence>
<dbReference type="eggNOG" id="KOG2083">
    <property type="taxonomic scope" value="Eukaryota"/>
</dbReference>
<gene>
    <name evidence="7" type="ORF">DAPPUDRAFT_71961</name>
</gene>
<feature type="transmembrane region" description="Helical" evidence="5">
    <location>
        <begin position="46"/>
        <end position="73"/>
    </location>
</feature>
<keyword evidence="4 5" id="KW-0472">Membrane</keyword>
<organism evidence="7 8">
    <name type="scientific">Daphnia pulex</name>
    <name type="common">Water flea</name>
    <dbReference type="NCBI Taxonomy" id="6669"/>
    <lineage>
        <taxon>Eukaryota</taxon>
        <taxon>Metazoa</taxon>
        <taxon>Ecdysozoa</taxon>
        <taxon>Arthropoda</taxon>
        <taxon>Crustacea</taxon>
        <taxon>Branchiopoda</taxon>
        <taxon>Diplostraca</taxon>
        <taxon>Cladocera</taxon>
        <taxon>Anomopoda</taxon>
        <taxon>Daphniidae</taxon>
        <taxon>Daphnia</taxon>
    </lineage>
</organism>
<feature type="domain" description="Amino acid permease/ SLC12A" evidence="6">
    <location>
        <begin position="20"/>
        <end position="165"/>
    </location>
</feature>
<sequence>DENSEVEIVAAGFKFGWIQGVLIRCLLNIWGVMLFLRLSWVVGQAGILQAILIVLLATTVTIITALSMSAISTNGQIKGGGTYYMISRSLGPEFGGTIGIIFALANSMGIALHTVGFCEALSDMLEEYFGVQIIDGGLNDIRIIGSITLVVLGAIVAIGMEWEAKVVGPN</sequence>
<accession>E9I6J8</accession>
<dbReference type="OMA" id="TNEECET"/>
<dbReference type="FunFam" id="1.20.1740.10:FF:000114">
    <property type="entry name" value="Solute carrier family 12 member 1"/>
    <property type="match status" value="1"/>
</dbReference>
<dbReference type="STRING" id="6669.E9I6J8"/>
<evidence type="ECO:0000313" key="8">
    <source>
        <dbReference type="Proteomes" id="UP000000305"/>
    </source>
</evidence>
<evidence type="ECO:0000256" key="3">
    <source>
        <dbReference type="ARBA" id="ARBA00022989"/>
    </source>
</evidence>
<dbReference type="Gene3D" id="1.20.1740.10">
    <property type="entry name" value="Amino acid/polyamine transporter I"/>
    <property type="match status" value="1"/>
</dbReference>
<comment type="subcellular location">
    <subcellularLocation>
        <location evidence="1">Membrane</location>
        <topology evidence="1">Multi-pass membrane protein</topology>
    </subcellularLocation>
</comment>
<dbReference type="PANTHER" id="PTHR11827">
    <property type="entry name" value="SOLUTE CARRIER FAMILY 12, CATION COTRANSPORTERS"/>
    <property type="match status" value="1"/>
</dbReference>
<keyword evidence="8" id="KW-1185">Reference proteome</keyword>
<dbReference type="GO" id="GO:0015377">
    <property type="term" value="F:chloride:monoatomic cation symporter activity"/>
    <property type="evidence" value="ECO:0007669"/>
    <property type="project" value="InterPro"/>
</dbReference>
<dbReference type="Proteomes" id="UP000000305">
    <property type="component" value="Unassembled WGS sequence"/>
</dbReference>
<dbReference type="EMBL" id="GL736530">
    <property type="protein sequence ID" value="EFX60382.1"/>
    <property type="molecule type" value="Genomic_DNA"/>
</dbReference>
<keyword evidence="3 5" id="KW-1133">Transmembrane helix</keyword>
<dbReference type="KEGG" id="dpx:DAPPUDRAFT_71961"/>
<feature type="non-terminal residue" evidence="7">
    <location>
        <position position="1"/>
    </location>
</feature>
<evidence type="ECO:0000256" key="2">
    <source>
        <dbReference type="ARBA" id="ARBA00022692"/>
    </source>
</evidence>
<protein>
    <recommendedName>
        <fullName evidence="6">Amino acid permease/ SLC12A domain-containing protein</fullName>
    </recommendedName>
</protein>
<dbReference type="AlphaFoldDB" id="E9I6J8"/>
<evidence type="ECO:0000313" key="7">
    <source>
        <dbReference type="EMBL" id="EFX60382.1"/>
    </source>
</evidence>
<dbReference type="InterPro" id="IPR004841">
    <property type="entry name" value="AA-permease/SLC12A_dom"/>
</dbReference>
<name>E9I6J8_DAPPU</name>
<reference evidence="7 8" key="1">
    <citation type="journal article" date="2011" name="Science">
        <title>The ecoresponsive genome of Daphnia pulex.</title>
        <authorList>
            <person name="Colbourne J.K."/>
            <person name="Pfrender M.E."/>
            <person name="Gilbert D."/>
            <person name="Thomas W.K."/>
            <person name="Tucker A."/>
            <person name="Oakley T.H."/>
            <person name="Tokishita S."/>
            <person name="Aerts A."/>
            <person name="Arnold G.J."/>
            <person name="Basu M.K."/>
            <person name="Bauer D.J."/>
            <person name="Caceres C.E."/>
            <person name="Carmel L."/>
            <person name="Casola C."/>
            <person name="Choi J.H."/>
            <person name="Detter J.C."/>
            <person name="Dong Q."/>
            <person name="Dusheyko S."/>
            <person name="Eads B.D."/>
            <person name="Frohlich T."/>
            <person name="Geiler-Samerotte K.A."/>
            <person name="Gerlach D."/>
            <person name="Hatcher P."/>
            <person name="Jogdeo S."/>
            <person name="Krijgsveld J."/>
            <person name="Kriventseva E.V."/>
            <person name="Kultz D."/>
            <person name="Laforsch C."/>
            <person name="Lindquist E."/>
            <person name="Lopez J."/>
            <person name="Manak J.R."/>
            <person name="Muller J."/>
            <person name="Pangilinan J."/>
            <person name="Patwardhan R.P."/>
            <person name="Pitluck S."/>
            <person name="Pritham E.J."/>
            <person name="Rechtsteiner A."/>
            <person name="Rho M."/>
            <person name="Rogozin I.B."/>
            <person name="Sakarya O."/>
            <person name="Salamov A."/>
            <person name="Schaack S."/>
            <person name="Shapiro H."/>
            <person name="Shiga Y."/>
            <person name="Skalitzky C."/>
            <person name="Smith Z."/>
            <person name="Souvorov A."/>
            <person name="Sung W."/>
            <person name="Tang Z."/>
            <person name="Tsuchiya D."/>
            <person name="Tu H."/>
            <person name="Vos H."/>
            <person name="Wang M."/>
            <person name="Wolf Y.I."/>
            <person name="Yamagata H."/>
            <person name="Yamada T."/>
            <person name="Ye Y."/>
            <person name="Shaw J.R."/>
            <person name="Andrews J."/>
            <person name="Crease T.J."/>
            <person name="Tang H."/>
            <person name="Lucas S.M."/>
            <person name="Robertson H.M."/>
            <person name="Bork P."/>
            <person name="Koonin E.V."/>
            <person name="Zdobnov E.M."/>
            <person name="Grigoriev I.V."/>
            <person name="Lynch M."/>
            <person name="Boore J.L."/>
        </authorList>
    </citation>
    <scope>NUCLEOTIDE SEQUENCE [LARGE SCALE GENOMIC DNA]</scope>
</reference>
<feature type="transmembrane region" description="Helical" evidence="5">
    <location>
        <begin position="141"/>
        <end position="160"/>
    </location>
</feature>
<dbReference type="InterPro" id="IPR004842">
    <property type="entry name" value="SLC12A_fam"/>
</dbReference>
<feature type="transmembrane region" description="Helical" evidence="5">
    <location>
        <begin position="21"/>
        <end position="40"/>
    </location>
</feature>
<dbReference type="Pfam" id="PF00324">
    <property type="entry name" value="AA_permease"/>
    <property type="match status" value="1"/>
</dbReference>
<dbReference type="PhylomeDB" id="E9I6J8"/>
<evidence type="ECO:0000256" key="1">
    <source>
        <dbReference type="ARBA" id="ARBA00004141"/>
    </source>
</evidence>
<evidence type="ECO:0000256" key="5">
    <source>
        <dbReference type="SAM" id="Phobius"/>
    </source>
</evidence>
<feature type="transmembrane region" description="Helical" evidence="5">
    <location>
        <begin position="94"/>
        <end position="115"/>
    </location>
</feature>
<proteinExistence type="predicted"/>
<dbReference type="GO" id="GO:0016020">
    <property type="term" value="C:membrane"/>
    <property type="evidence" value="ECO:0007669"/>
    <property type="project" value="UniProtKB-SubCell"/>
</dbReference>
<dbReference type="OrthoDB" id="2020542at2759"/>